<proteinExistence type="predicted"/>
<organism evidence="1 2">
    <name type="scientific">Thelephora terrestris</name>
    <dbReference type="NCBI Taxonomy" id="56493"/>
    <lineage>
        <taxon>Eukaryota</taxon>
        <taxon>Fungi</taxon>
        <taxon>Dikarya</taxon>
        <taxon>Basidiomycota</taxon>
        <taxon>Agaricomycotina</taxon>
        <taxon>Agaricomycetes</taxon>
        <taxon>Thelephorales</taxon>
        <taxon>Thelephoraceae</taxon>
        <taxon>Thelephora</taxon>
    </lineage>
</organism>
<evidence type="ECO:0000313" key="1">
    <source>
        <dbReference type="EMBL" id="KAF9779873.1"/>
    </source>
</evidence>
<name>A0A9P6H679_9AGAM</name>
<dbReference type="Gene3D" id="3.80.10.10">
    <property type="entry name" value="Ribonuclease Inhibitor"/>
    <property type="match status" value="1"/>
</dbReference>
<gene>
    <name evidence="1" type="ORF">BJ322DRAFT_1214075</name>
</gene>
<dbReference type="AlphaFoldDB" id="A0A9P6H679"/>
<dbReference type="InterPro" id="IPR032675">
    <property type="entry name" value="LRR_dom_sf"/>
</dbReference>
<dbReference type="OrthoDB" id="2758332at2759"/>
<reference evidence="1" key="2">
    <citation type="submission" date="2020-11" db="EMBL/GenBank/DDBJ databases">
        <authorList>
            <consortium name="DOE Joint Genome Institute"/>
            <person name="Kuo A."/>
            <person name="Miyauchi S."/>
            <person name="Kiss E."/>
            <person name="Drula E."/>
            <person name="Kohler A."/>
            <person name="Sanchez-Garcia M."/>
            <person name="Andreopoulos B."/>
            <person name="Barry K.W."/>
            <person name="Bonito G."/>
            <person name="Buee M."/>
            <person name="Carver A."/>
            <person name="Chen C."/>
            <person name="Cichocki N."/>
            <person name="Clum A."/>
            <person name="Culley D."/>
            <person name="Crous P.W."/>
            <person name="Fauchery L."/>
            <person name="Girlanda M."/>
            <person name="Hayes R."/>
            <person name="Keri Z."/>
            <person name="Labutti K."/>
            <person name="Lipzen A."/>
            <person name="Lombard V."/>
            <person name="Magnuson J."/>
            <person name="Maillard F."/>
            <person name="Morin E."/>
            <person name="Murat C."/>
            <person name="Nolan M."/>
            <person name="Ohm R."/>
            <person name="Pangilinan J."/>
            <person name="Pereira M."/>
            <person name="Perotto S."/>
            <person name="Peter M."/>
            <person name="Riley R."/>
            <person name="Sitrit Y."/>
            <person name="Stielow B."/>
            <person name="Szollosi G."/>
            <person name="Zifcakova L."/>
            <person name="Stursova M."/>
            <person name="Spatafora J.W."/>
            <person name="Tedersoo L."/>
            <person name="Vaario L.-M."/>
            <person name="Yamada A."/>
            <person name="Yan M."/>
            <person name="Wang P."/>
            <person name="Xu J."/>
            <person name="Bruns T."/>
            <person name="Baldrian P."/>
            <person name="Vilgalys R."/>
            <person name="Henrissat B."/>
            <person name="Grigoriev I.V."/>
            <person name="Hibbett D."/>
            <person name="Nagy L.G."/>
            <person name="Martin F.M."/>
        </authorList>
    </citation>
    <scope>NUCLEOTIDE SEQUENCE</scope>
    <source>
        <strain evidence="1">UH-Tt-Lm1</strain>
    </source>
</reference>
<sequence>MYLSSKKRDAEETALNLFKIKNAYVPYPGFSQYALPAHPPYAYTQSLTAHAIQNLEARIQHDGKQATRLKRLRNSLLNVSVYLPPETLGHIFWWNVVSGVSSTGRISRNTFNFLLVCRYWFDVATSTPSLWAFGGTSLRECVAFHRYSGAVPLYLNLVDVNSDREIRDASGVLQDCNVQERIRHLHVNTSPRTLAKILSLMSTPQPSSSHSQIQSLLLMVEGPWNTERPEELPDVTNFLDSRSLPELRFLRLRGCDVGWESLIRRTSELTHLFIHARDRSTRPTVLELASLLARNSALEEINLSLEISSTSQDSFPISILLPHLRRLLVHGNAAGHAQLLNLLRFSNKLKQVKTDLLLDGIVTDVAAALTPFLPDLFLTCQPSDLAIHIVYALVGLSINLTRPGERGDPEDFLMLRISSLDMGFWDVAPTLPEEVAKRLPTAYITGLSIRRYSGLFRQDFRRLFQMVSAVQEFRVTDSAINDIVQVLASTPSTEEGGEPTPLPRLHTFRLKDINFASTSHVHPPRSSPRAEVPRRLTVGETLDGILSAYRLGRVFGVWGVPRRPLLLGSTTGLWDLQYQVERFGLGWDFWLLVLVFRR</sequence>
<accession>A0A9P6H679</accession>
<reference evidence="1" key="1">
    <citation type="journal article" date="2020" name="Nat. Commun.">
        <title>Large-scale genome sequencing of mycorrhizal fungi provides insights into the early evolution of symbiotic traits.</title>
        <authorList>
            <person name="Miyauchi S."/>
            <person name="Kiss E."/>
            <person name="Kuo A."/>
            <person name="Drula E."/>
            <person name="Kohler A."/>
            <person name="Sanchez-Garcia M."/>
            <person name="Morin E."/>
            <person name="Andreopoulos B."/>
            <person name="Barry K.W."/>
            <person name="Bonito G."/>
            <person name="Buee M."/>
            <person name="Carver A."/>
            <person name="Chen C."/>
            <person name="Cichocki N."/>
            <person name="Clum A."/>
            <person name="Culley D."/>
            <person name="Crous P.W."/>
            <person name="Fauchery L."/>
            <person name="Girlanda M."/>
            <person name="Hayes R.D."/>
            <person name="Keri Z."/>
            <person name="LaButti K."/>
            <person name="Lipzen A."/>
            <person name="Lombard V."/>
            <person name="Magnuson J."/>
            <person name="Maillard F."/>
            <person name="Murat C."/>
            <person name="Nolan M."/>
            <person name="Ohm R.A."/>
            <person name="Pangilinan J."/>
            <person name="Pereira M.F."/>
            <person name="Perotto S."/>
            <person name="Peter M."/>
            <person name="Pfister S."/>
            <person name="Riley R."/>
            <person name="Sitrit Y."/>
            <person name="Stielow J.B."/>
            <person name="Szollosi G."/>
            <person name="Zifcakova L."/>
            <person name="Stursova M."/>
            <person name="Spatafora J.W."/>
            <person name="Tedersoo L."/>
            <person name="Vaario L.M."/>
            <person name="Yamada A."/>
            <person name="Yan M."/>
            <person name="Wang P."/>
            <person name="Xu J."/>
            <person name="Bruns T."/>
            <person name="Baldrian P."/>
            <person name="Vilgalys R."/>
            <person name="Dunand C."/>
            <person name="Henrissat B."/>
            <person name="Grigoriev I.V."/>
            <person name="Hibbett D."/>
            <person name="Nagy L.G."/>
            <person name="Martin F.M."/>
        </authorList>
    </citation>
    <scope>NUCLEOTIDE SEQUENCE</scope>
    <source>
        <strain evidence="1">UH-Tt-Lm1</strain>
    </source>
</reference>
<dbReference type="SUPFAM" id="SSF52047">
    <property type="entry name" value="RNI-like"/>
    <property type="match status" value="1"/>
</dbReference>
<comment type="caution">
    <text evidence="1">The sequence shown here is derived from an EMBL/GenBank/DDBJ whole genome shotgun (WGS) entry which is preliminary data.</text>
</comment>
<dbReference type="Proteomes" id="UP000736335">
    <property type="component" value="Unassembled WGS sequence"/>
</dbReference>
<protein>
    <submittedName>
        <fullName evidence="1">Uncharacterized protein</fullName>
    </submittedName>
</protein>
<keyword evidence="2" id="KW-1185">Reference proteome</keyword>
<dbReference type="EMBL" id="WIUZ02000018">
    <property type="protein sequence ID" value="KAF9779873.1"/>
    <property type="molecule type" value="Genomic_DNA"/>
</dbReference>
<evidence type="ECO:0000313" key="2">
    <source>
        <dbReference type="Proteomes" id="UP000736335"/>
    </source>
</evidence>